<keyword evidence="1" id="KW-0732">Signal</keyword>
<accession>A0A9R1C8K8</accession>
<dbReference type="Proteomes" id="UP000825483">
    <property type="component" value="Unassembled WGS sequence"/>
</dbReference>
<evidence type="ECO:0000256" key="1">
    <source>
        <dbReference type="SAM" id="SignalP"/>
    </source>
</evidence>
<evidence type="ECO:0000313" key="2">
    <source>
        <dbReference type="EMBL" id="GJG58033.1"/>
    </source>
</evidence>
<feature type="signal peptide" evidence="1">
    <location>
        <begin position="1"/>
        <end position="19"/>
    </location>
</feature>
<comment type="caution">
    <text evidence="2">The sequence shown here is derived from an EMBL/GenBank/DDBJ whole genome shotgun (WGS) entry which is preliminary data.</text>
</comment>
<dbReference type="EMBL" id="BPUB01000001">
    <property type="protein sequence ID" value="GJG58033.1"/>
    <property type="molecule type" value="Genomic_DNA"/>
</dbReference>
<gene>
    <name evidence="2" type="ORF">PRLR5076_08840</name>
</gene>
<sequence>MNRYLTILLVFITATGSEAQILTSALDVQCGNMRIEQMLSPEQLRTMGTDIMAVLKALNGDTDNTTAHTFYNHTFIAASLNASSATPAEPVTKYWARPLIRRMPYIGTTVSIRAPSRQ</sequence>
<dbReference type="AlphaFoldDB" id="A0A9R1C8K8"/>
<protein>
    <submittedName>
        <fullName evidence="2">Uncharacterized protein</fullName>
    </submittedName>
</protein>
<organism evidence="2 3">
    <name type="scientific">Prevotella lacticifex</name>
    <dbReference type="NCBI Taxonomy" id="2854755"/>
    <lineage>
        <taxon>Bacteria</taxon>
        <taxon>Pseudomonadati</taxon>
        <taxon>Bacteroidota</taxon>
        <taxon>Bacteroidia</taxon>
        <taxon>Bacteroidales</taxon>
        <taxon>Prevotellaceae</taxon>
        <taxon>Prevotella</taxon>
    </lineage>
</organism>
<evidence type="ECO:0000313" key="3">
    <source>
        <dbReference type="Proteomes" id="UP000825483"/>
    </source>
</evidence>
<name>A0A9R1C8K8_9BACT</name>
<dbReference type="RefSeq" id="WP_223927163.1">
    <property type="nucleotide sequence ID" value="NZ_BPTU01000005.1"/>
</dbReference>
<keyword evidence="3" id="KW-1185">Reference proteome</keyword>
<feature type="chain" id="PRO_5040414412" evidence="1">
    <location>
        <begin position="20"/>
        <end position="118"/>
    </location>
</feature>
<reference evidence="2" key="1">
    <citation type="journal article" date="2022" name="Int. J. Syst. Evol. Microbiol.">
        <title>Prevotella lacticifex sp. nov., isolated from the rumen of cows.</title>
        <authorList>
            <person name="Shinkai T."/>
            <person name="Ikeyama N."/>
            <person name="Kumagai M."/>
            <person name="Ohmori H."/>
            <person name="Sakamoto M."/>
            <person name="Ohkuma M."/>
            <person name="Mitsumori M."/>
        </authorList>
    </citation>
    <scope>NUCLEOTIDE SEQUENCE</scope>
    <source>
        <strain evidence="2">R5076</strain>
    </source>
</reference>
<dbReference type="GeneID" id="72468935"/>
<proteinExistence type="predicted"/>